<comment type="caution">
    <text evidence="2">The sequence shown here is derived from an EMBL/GenBank/DDBJ whole genome shotgun (WGS) entry which is preliminary data.</text>
</comment>
<evidence type="ECO:0000313" key="2">
    <source>
        <dbReference type="EMBL" id="CAE6414846.1"/>
    </source>
</evidence>
<gene>
    <name evidence="2" type="ORF">RDB_LOCUS74049</name>
</gene>
<feature type="compositionally biased region" description="Low complexity" evidence="1">
    <location>
        <begin position="64"/>
        <end position="82"/>
    </location>
</feature>
<dbReference type="Proteomes" id="UP000663846">
    <property type="component" value="Unassembled WGS sequence"/>
</dbReference>
<sequence>MSKYLVISGAPTLREIRSATSSSPQWRIIRPHNSGDTDIGVGSQRSFTDDYDRTGEDSLNILWPPSQSQSQSQTQSQTPTQPETFIRTTMQAGEQDNRTDSITSTSTASTLLETETFPTRTFHMTDTLPDSQSQSISSASSSIAHFPTFHFSLRTLTPLRVALTPAGRGSVKVNLLVAVMDVDGPDAITTKTGQETHLLKLVVSDDEGAAGKITVWGETALEWAGARKMMGLRRGDIVHLSDIQVTSVPPDTPTLTASTRQGSEIQLCYRTKHTPTGAGVELKRSVLA</sequence>
<name>A0A8H3A9P9_9AGAM</name>
<accession>A0A8H3A9P9</accession>
<protein>
    <submittedName>
        <fullName evidence="2">Uncharacterized protein</fullName>
    </submittedName>
</protein>
<dbReference type="InterPro" id="IPR012340">
    <property type="entry name" value="NA-bd_OB-fold"/>
</dbReference>
<dbReference type="SUPFAM" id="SSF50249">
    <property type="entry name" value="Nucleic acid-binding proteins"/>
    <property type="match status" value="1"/>
</dbReference>
<feature type="compositionally biased region" description="Basic and acidic residues" evidence="1">
    <location>
        <begin position="47"/>
        <end position="56"/>
    </location>
</feature>
<reference evidence="2" key="1">
    <citation type="submission" date="2021-01" db="EMBL/GenBank/DDBJ databases">
        <authorList>
            <person name="Kaushik A."/>
        </authorList>
    </citation>
    <scope>NUCLEOTIDE SEQUENCE</scope>
    <source>
        <strain evidence="2">AG1-1C</strain>
    </source>
</reference>
<dbReference type="EMBL" id="CAJMWS010000315">
    <property type="protein sequence ID" value="CAE6414846.1"/>
    <property type="molecule type" value="Genomic_DNA"/>
</dbReference>
<feature type="region of interest" description="Disordered" evidence="1">
    <location>
        <begin position="18"/>
        <end position="82"/>
    </location>
</feature>
<evidence type="ECO:0000256" key="1">
    <source>
        <dbReference type="SAM" id="MobiDB-lite"/>
    </source>
</evidence>
<proteinExistence type="predicted"/>
<organism evidence="2 3">
    <name type="scientific">Rhizoctonia solani</name>
    <dbReference type="NCBI Taxonomy" id="456999"/>
    <lineage>
        <taxon>Eukaryota</taxon>
        <taxon>Fungi</taxon>
        <taxon>Dikarya</taxon>
        <taxon>Basidiomycota</taxon>
        <taxon>Agaricomycotina</taxon>
        <taxon>Agaricomycetes</taxon>
        <taxon>Cantharellales</taxon>
        <taxon>Ceratobasidiaceae</taxon>
        <taxon>Rhizoctonia</taxon>
    </lineage>
</organism>
<evidence type="ECO:0000313" key="3">
    <source>
        <dbReference type="Proteomes" id="UP000663846"/>
    </source>
</evidence>
<dbReference type="AlphaFoldDB" id="A0A8H3A9P9"/>
<dbReference type="Gene3D" id="2.40.50.140">
    <property type="entry name" value="Nucleic acid-binding proteins"/>
    <property type="match status" value="1"/>
</dbReference>